<feature type="compositionally biased region" description="Pro residues" evidence="1">
    <location>
        <begin position="184"/>
        <end position="204"/>
    </location>
</feature>
<feature type="region of interest" description="Disordered" evidence="1">
    <location>
        <begin position="1"/>
        <end position="226"/>
    </location>
</feature>
<evidence type="ECO:0000313" key="2">
    <source>
        <dbReference type="Proteomes" id="UP001652583"/>
    </source>
</evidence>
<dbReference type="GeneID" id="113592683"/>
<keyword evidence="2" id="KW-1185">Reference proteome</keyword>
<gene>
    <name evidence="3" type="primary">LOC113592683</name>
</gene>
<evidence type="ECO:0000256" key="1">
    <source>
        <dbReference type="SAM" id="MobiDB-lite"/>
    </source>
</evidence>
<reference evidence="3" key="1">
    <citation type="submission" date="2025-08" db="UniProtKB">
        <authorList>
            <consortium name="RefSeq"/>
        </authorList>
    </citation>
    <scope>IDENTIFICATION</scope>
    <source>
        <tissue evidence="3">Blood</tissue>
    </source>
</reference>
<evidence type="ECO:0000313" key="3">
    <source>
        <dbReference type="RefSeq" id="XP_053067813.1"/>
    </source>
</evidence>
<accession>A0ABM3P801</accession>
<proteinExistence type="predicted"/>
<dbReference type="RefSeq" id="XP_053067813.1">
    <property type="nucleotide sequence ID" value="XM_053211838.1"/>
</dbReference>
<sequence length="299" mass="32039">MFGRRAPSLRTEPTGERGAAPHPPRGPRPRASWATRRHHAARSKPVCSQPPTAAAQRFLQPTGRCERPGTAAEEAGKRVPRFGPARGARTRPGAGEGDVAGRENLPTRTDGHGGTRASARPAWFRGGPGGPSRARNRGGPRERRANPRGFPGGRHVTEGVPRGSAGGRGRSRGGWLPGRAEPRAPGPPGRLPPRCPAPPRPPLTYLPRSSAHRRPRTGRPQAARRHDGCSACLFKSGSLSPRSAQAQRSGPKALCCWLLSLLATCGYQALEAWPVQIETCCKRKIHTDFKDVLPNNKGL</sequence>
<protein>
    <submittedName>
        <fullName evidence="3">Translation initiation factor IF-2-like</fullName>
    </submittedName>
</protein>
<organism evidence="2 3">
    <name type="scientific">Acinonyx jubatus</name>
    <name type="common">Cheetah</name>
    <dbReference type="NCBI Taxonomy" id="32536"/>
    <lineage>
        <taxon>Eukaryota</taxon>
        <taxon>Metazoa</taxon>
        <taxon>Chordata</taxon>
        <taxon>Craniata</taxon>
        <taxon>Vertebrata</taxon>
        <taxon>Euteleostomi</taxon>
        <taxon>Mammalia</taxon>
        <taxon>Eutheria</taxon>
        <taxon>Laurasiatheria</taxon>
        <taxon>Carnivora</taxon>
        <taxon>Feliformia</taxon>
        <taxon>Felidae</taxon>
        <taxon>Felinae</taxon>
        <taxon>Acinonyx</taxon>
    </lineage>
</organism>
<dbReference type="Proteomes" id="UP001652583">
    <property type="component" value="Chromosome E1"/>
</dbReference>
<name>A0ABM3P801_ACIJB</name>